<dbReference type="GO" id="GO:0030896">
    <property type="term" value="C:checkpoint clamp complex"/>
    <property type="evidence" value="ECO:0007669"/>
    <property type="project" value="InterPro"/>
</dbReference>
<dbReference type="Proteomes" id="UP001153737">
    <property type="component" value="Chromosome 2"/>
</dbReference>
<gene>
    <name evidence="1" type="ORF">PHAECO_LOCUS6065</name>
</gene>
<dbReference type="SUPFAM" id="SSF55979">
    <property type="entry name" value="DNA clamp"/>
    <property type="match status" value="1"/>
</dbReference>
<dbReference type="PANTHER" id="PTHR15237:SF0">
    <property type="entry name" value="CELL CYCLE CHECKPOINT CONTROL PROTEIN"/>
    <property type="match status" value="1"/>
</dbReference>
<keyword evidence="2" id="KW-1185">Reference proteome</keyword>
<evidence type="ECO:0000313" key="1">
    <source>
        <dbReference type="EMBL" id="CAH1155500.1"/>
    </source>
</evidence>
<proteinExistence type="predicted"/>
<reference evidence="1" key="1">
    <citation type="submission" date="2022-01" db="EMBL/GenBank/DDBJ databases">
        <authorList>
            <person name="King R."/>
        </authorList>
    </citation>
    <scope>NUCLEOTIDE SEQUENCE</scope>
</reference>
<dbReference type="AlphaFoldDB" id="A0A9P0GPV5"/>
<sequence>MNCIIPGLNLKVFARALQALAKVGDDLYIESSQEKLSLVALNGRKTVCVRCHLLDNFFSSYEVDNDQLSQQTQTLFCKMHLKTLLPLFKGQHLEKKLEFVKIEYEKLSDVIVFKMKYKCDDIIMVHKLRLMEAESLSIGIRTDLGSNNIVSSSAFYNNLLNTFSSSDDEITFEILKDKVVVRNYCVGAPVRPKSVRSHVNINGSEFIIFQTNEETTINFSLKPFRTAMQFAEAFNLNIDLNFEKGGRPLSIIMKNPTFEVNFIVATLNPYNDLQSTMTSSSIPAKITQLHKGNITQEDRDALENENWNDMDMETPKKKSSKKDIFMQTIKKAKQRDTTLKKIPENGKQVETPKSNKVCEVPMDYLEFNDVIARSPESPKTKRAKLVFGRCFESTFSRNNLGEVLAPNSDSE</sequence>
<dbReference type="Pfam" id="PF04139">
    <property type="entry name" value="Rad9"/>
    <property type="match status" value="1"/>
</dbReference>
<organism evidence="1 2">
    <name type="scientific">Phaedon cochleariae</name>
    <name type="common">Mustard beetle</name>
    <dbReference type="NCBI Taxonomy" id="80249"/>
    <lineage>
        <taxon>Eukaryota</taxon>
        <taxon>Metazoa</taxon>
        <taxon>Ecdysozoa</taxon>
        <taxon>Arthropoda</taxon>
        <taxon>Hexapoda</taxon>
        <taxon>Insecta</taxon>
        <taxon>Pterygota</taxon>
        <taxon>Neoptera</taxon>
        <taxon>Endopterygota</taxon>
        <taxon>Coleoptera</taxon>
        <taxon>Polyphaga</taxon>
        <taxon>Cucujiformia</taxon>
        <taxon>Chrysomeloidea</taxon>
        <taxon>Chrysomelidae</taxon>
        <taxon>Chrysomelinae</taxon>
        <taxon>Chrysomelini</taxon>
        <taxon>Phaedon</taxon>
    </lineage>
</organism>
<name>A0A9P0GPV5_PHACE</name>
<dbReference type="OrthoDB" id="60092at2759"/>
<dbReference type="GO" id="GO:0071479">
    <property type="term" value="P:cellular response to ionizing radiation"/>
    <property type="evidence" value="ECO:0007669"/>
    <property type="project" value="TreeGrafter"/>
</dbReference>
<dbReference type="GO" id="GO:0000076">
    <property type="term" value="P:DNA replication checkpoint signaling"/>
    <property type="evidence" value="ECO:0007669"/>
    <property type="project" value="TreeGrafter"/>
</dbReference>
<dbReference type="GO" id="GO:0031573">
    <property type="term" value="P:mitotic intra-S DNA damage checkpoint signaling"/>
    <property type="evidence" value="ECO:0007669"/>
    <property type="project" value="TreeGrafter"/>
</dbReference>
<dbReference type="InterPro" id="IPR046938">
    <property type="entry name" value="DNA_clamp_sf"/>
</dbReference>
<dbReference type="Gene3D" id="3.70.10.10">
    <property type="match status" value="1"/>
</dbReference>
<reference evidence="1" key="2">
    <citation type="submission" date="2022-10" db="EMBL/GenBank/DDBJ databases">
        <authorList>
            <consortium name="ENA_rothamsted_submissions"/>
            <consortium name="culmorum"/>
            <person name="King R."/>
        </authorList>
    </citation>
    <scope>NUCLEOTIDE SEQUENCE</scope>
</reference>
<dbReference type="PANTHER" id="PTHR15237">
    <property type="entry name" value="DNA REPAIR PROTEIN RAD9"/>
    <property type="match status" value="1"/>
</dbReference>
<evidence type="ECO:0000313" key="2">
    <source>
        <dbReference type="Proteomes" id="UP001153737"/>
    </source>
</evidence>
<dbReference type="GO" id="GO:0006281">
    <property type="term" value="P:DNA repair"/>
    <property type="evidence" value="ECO:0007669"/>
    <property type="project" value="TreeGrafter"/>
</dbReference>
<dbReference type="InterPro" id="IPR007268">
    <property type="entry name" value="Rad9/Ddc1"/>
</dbReference>
<evidence type="ECO:0008006" key="3">
    <source>
        <dbReference type="Google" id="ProtNLM"/>
    </source>
</evidence>
<accession>A0A9P0GPV5</accession>
<dbReference type="EMBL" id="OU896708">
    <property type="protein sequence ID" value="CAH1155500.1"/>
    <property type="molecule type" value="Genomic_DNA"/>
</dbReference>
<protein>
    <recommendedName>
        <fullName evidence="3">Cell cycle checkpoint control protein</fullName>
    </recommendedName>
</protein>